<feature type="compositionally biased region" description="Low complexity" evidence="1">
    <location>
        <begin position="52"/>
        <end position="62"/>
    </location>
</feature>
<evidence type="ECO:0000313" key="3">
    <source>
        <dbReference type="Proteomes" id="UP000485058"/>
    </source>
</evidence>
<name>A0A699ZIX2_HAELA</name>
<accession>A0A699ZIX2</accession>
<proteinExistence type="predicted"/>
<feature type="region of interest" description="Disordered" evidence="1">
    <location>
        <begin position="1"/>
        <end position="62"/>
    </location>
</feature>
<comment type="caution">
    <text evidence="2">The sequence shown here is derived from an EMBL/GenBank/DDBJ whole genome shotgun (WGS) entry which is preliminary data.</text>
</comment>
<feature type="non-terminal residue" evidence="2">
    <location>
        <position position="62"/>
    </location>
</feature>
<evidence type="ECO:0000256" key="1">
    <source>
        <dbReference type="SAM" id="MobiDB-lite"/>
    </source>
</evidence>
<organism evidence="2 3">
    <name type="scientific">Haematococcus lacustris</name>
    <name type="common">Green alga</name>
    <name type="synonym">Haematococcus pluvialis</name>
    <dbReference type="NCBI Taxonomy" id="44745"/>
    <lineage>
        <taxon>Eukaryota</taxon>
        <taxon>Viridiplantae</taxon>
        <taxon>Chlorophyta</taxon>
        <taxon>core chlorophytes</taxon>
        <taxon>Chlorophyceae</taxon>
        <taxon>CS clade</taxon>
        <taxon>Chlamydomonadales</taxon>
        <taxon>Haematococcaceae</taxon>
        <taxon>Haematococcus</taxon>
    </lineage>
</organism>
<dbReference type="AlphaFoldDB" id="A0A699ZIX2"/>
<protein>
    <submittedName>
        <fullName evidence="2">Uncharacterized protein</fullName>
    </submittedName>
</protein>
<reference evidence="2 3" key="1">
    <citation type="submission" date="2020-02" db="EMBL/GenBank/DDBJ databases">
        <title>Draft genome sequence of Haematococcus lacustris strain NIES-144.</title>
        <authorList>
            <person name="Morimoto D."/>
            <person name="Nakagawa S."/>
            <person name="Yoshida T."/>
            <person name="Sawayama S."/>
        </authorList>
    </citation>
    <scope>NUCLEOTIDE SEQUENCE [LARGE SCALE GENOMIC DNA]</scope>
    <source>
        <strain evidence="2 3">NIES-144</strain>
    </source>
</reference>
<dbReference type="EMBL" id="BLLF01001469">
    <property type="protein sequence ID" value="GFH19479.1"/>
    <property type="molecule type" value="Genomic_DNA"/>
</dbReference>
<feature type="compositionally biased region" description="Low complexity" evidence="1">
    <location>
        <begin position="1"/>
        <end position="27"/>
    </location>
</feature>
<gene>
    <name evidence="2" type="ORF">HaLaN_16430</name>
</gene>
<dbReference type="Proteomes" id="UP000485058">
    <property type="component" value="Unassembled WGS sequence"/>
</dbReference>
<evidence type="ECO:0000313" key="2">
    <source>
        <dbReference type="EMBL" id="GFH19479.1"/>
    </source>
</evidence>
<sequence>MTTAEEQALPKEPQQLEQELAAREQSLGAVQEHASDPPANAQLSTPGPPAAPAALRSPRATG</sequence>
<keyword evidence="3" id="KW-1185">Reference proteome</keyword>